<dbReference type="EMBL" id="CP113836">
    <property type="protein sequence ID" value="WAL68898.1"/>
    <property type="molecule type" value="Genomic_DNA"/>
</dbReference>
<dbReference type="InterPro" id="IPR036390">
    <property type="entry name" value="WH_DNA-bd_sf"/>
</dbReference>
<dbReference type="Proteomes" id="UP001163203">
    <property type="component" value="Chromosome"/>
</dbReference>
<gene>
    <name evidence="5" type="ORF">ORV05_14385</name>
</gene>
<dbReference type="SMART" id="SM00347">
    <property type="entry name" value="HTH_MARR"/>
    <property type="match status" value="1"/>
</dbReference>
<dbReference type="InterPro" id="IPR000182">
    <property type="entry name" value="GNAT_dom"/>
</dbReference>
<evidence type="ECO:0000313" key="5">
    <source>
        <dbReference type="EMBL" id="WAL68898.1"/>
    </source>
</evidence>
<evidence type="ECO:0000313" key="6">
    <source>
        <dbReference type="Proteomes" id="UP001163203"/>
    </source>
</evidence>
<dbReference type="PRINTS" id="PR00598">
    <property type="entry name" value="HTHMARR"/>
</dbReference>
<dbReference type="PROSITE" id="PS50995">
    <property type="entry name" value="HTH_MARR_2"/>
    <property type="match status" value="1"/>
</dbReference>
<dbReference type="InterPro" id="IPR016181">
    <property type="entry name" value="Acyl_CoA_acyltransferase"/>
</dbReference>
<dbReference type="Pfam" id="PF12802">
    <property type="entry name" value="MarR_2"/>
    <property type="match status" value="1"/>
</dbReference>
<dbReference type="InterPro" id="IPR050832">
    <property type="entry name" value="Bact_Acetyltransf"/>
</dbReference>
<sequence length="293" mass="32826">MDAPTDDIATFRRFSREFTRRVGVLDDRYLHQDRPLGEARILYELDQGTSLRELRERLALDAGYLSRVVKKLQQDGLLETRSDADDRRVRLVRLTERGRREVAEQNRRADEAAAGLLGGLDARQREQLTAALRTAEELIRLSAVDIRPADPGSPEARGALRAYAEEIDRRFPEGYQAGELLPGDALRGERGVFLLAREAGIAIGCGGLRELEPGVGELRHLWIASTARGIGLGRRLLAALEAEAVRHGWKRLRLGTHRALTEAIGLYRGAGYREIEPYGDDPHNHHNFEKSLS</sequence>
<keyword evidence="1" id="KW-0808">Transferase</keyword>
<protein>
    <submittedName>
        <fullName evidence="5">Bifunctional helix-turn-helix transcriptional regulator/GNAT family N-acetyltransferase</fullName>
    </submittedName>
</protein>
<dbReference type="RefSeq" id="WP_268758990.1">
    <property type="nucleotide sequence ID" value="NZ_CP113836.1"/>
</dbReference>
<dbReference type="Pfam" id="PF00583">
    <property type="entry name" value="Acetyltransf_1"/>
    <property type="match status" value="1"/>
</dbReference>
<dbReference type="InterPro" id="IPR036388">
    <property type="entry name" value="WH-like_DNA-bd_sf"/>
</dbReference>
<dbReference type="PROSITE" id="PS51186">
    <property type="entry name" value="GNAT"/>
    <property type="match status" value="1"/>
</dbReference>
<evidence type="ECO:0000256" key="1">
    <source>
        <dbReference type="ARBA" id="ARBA00022679"/>
    </source>
</evidence>
<evidence type="ECO:0000256" key="2">
    <source>
        <dbReference type="ARBA" id="ARBA00023315"/>
    </source>
</evidence>
<dbReference type="PANTHER" id="PTHR43877">
    <property type="entry name" value="AMINOALKYLPHOSPHONATE N-ACETYLTRANSFERASE-RELATED-RELATED"/>
    <property type="match status" value="1"/>
</dbReference>
<evidence type="ECO:0000259" key="4">
    <source>
        <dbReference type="PROSITE" id="PS51186"/>
    </source>
</evidence>
<dbReference type="Gene3D" id="3.40.630.30">
    <property type="match status" value="1"/>
</dbReference>
<organism evidence="5 6">
    <name type="scientific">Amycolatopsis cynarae</name>
    <dbReference type="NCBI Taxonomy" id="2995223"/>
    <lineage>
        <taxon>Bacteria</taxon>
        <taxon>Bacillati</taxon>
        <taxon>Actinomycetota</taxon>
        <taxon>Actinomycetes</taxon>
        <taxon>Pseudonocardiales</taxon>
        <taxon>Pseudonocardiaceae</taxon>
        <taxon>Amycolatopsis</taxon>
    </lineage>
</organism>
<dbReference type="SUPFAM" id="SSF46785">
    <property type="entry name" value="Winged helix' DNA-binding domain"/>
    <property type="match status" value="1"/>
</dbReference>
<feature type="domain" description="HTH marR-type" evidence="3">
    <location>
        <begin position="1"/>
        <end position="137"/>
    </location>
</feature>
<proteinExistence type="predicted"/>
<dbReference type="SUPFAM" id="SSF55729">
    <property type="entry name" value="Acyl-CoA N-acyltransferases (Nat)"/>
    <property type="match status" value="1"/>
</dbReference>
<feature type="domain" description="N-acetyltransferase" evidence="4">
    <location>
        <begin position="144"/>
        <end position="293"/>
    </location>
</feature>
<dbReference type="InterPro" id="IPR000835">
    <property type="entry name" value="HTH_MarR-typ"/>
</dbReference>
<evidence type="ECO:0000259" key="3">
    <source>
        <dbReference type="PROSITE" id="PS50995"/>
    </source>
</evidence>
<keyword evidence="6" id="KW-1185">Reference proteome</keyword>
<reference evidence="5" key="1">
    <citation type="submission" date="2022-11" db="EMBL/GenBank/DDBJ databases">
        <authorList>
            <person name="Mo P."/>
        </authorList>
    </citation>
    <scope>NUCLEOTIDE SEQUENCE</scope>
    <source>
        <strain evidence="5">HUAS 11-8</strain>
    </source>
</reference>
<keyword evidence="2" id="KW-0012">Acyltransferase</keyword>
<dbReference type="Gene3D" id="1.10.10.10">
    <property type="entry name" value="Winged helix-like DNA-binding domain superfamily/Winged helix DNA-binding domain"/>
    <property type="match status" value="1"/>
</dbReference>
<accession>A0ABY7BB34</accession>
<dbReference type="CDD" id="cd04301">
    <property type="entry name" value="NAT_SF"/>
    <property type="match status" value="1"/>
</dbReference>
<dbReference type="PANTHER" id="PTHR43877:SF2">
    <property type="entry name" value="AMINOALKYLPHOSPHONATE N-ACETYLTRANSFERASE-RELATED"/>
    <property type="match status" value="1"/>
</dbReference>
<name>A0ABY7BB34_9PSEU</name>